<protein>
    <recommendedName>
        <fullName evidence="17">Probable peptidoglycan glycosyltransferase FtsW</fullName>
        <ecNumber evidence="19">2.4.99.28</ecNumber>
    </recommendedName>
    <alternativeName>
        <fullName evidence="18">Cell division protein FtsW</fullName>
    </alternativeName>
    <alternativeName>
        <fullName evidence="15">Cell wall polymerase</fullName>
    </alternativeName>
    <alternativeName>
        <fullName evidence="14">Peptidoglycan polymerase</fullName>
    </alternativeName>
</protein>
<keyword evidence="4 22" id="KW-0132">Cell division</keyword>
<keyword evidence="5" id="KW-0328">Glycosyltransferase</keyword>
<keyword evidence="11 21" id="KW-0472">Membrane</keyword>
<feature type="transmembrane region" description="Helical" evidence="21">
    <location>
        <begin position="106"/>
        <end position="127"/>
    </location>
</feature>
<dbReference type="GO" id="GO:0008360">
    <property type="term" value="P:regulation of cell shape"/>
    <property type="evidence" value="ECO:0007669"/>
    <property type="project" value="UniProtKB-KW"/>
</dbReference>
<comment type="pathway">
    <text evidence="2">Cell wall biogenesis; peptidoglycan biosynthesis.</text>
</comment>
<evidence type="ECO:0000256" key="15">
    <source>
        <dbReference type="ARBA" id="ARBA00033270"/>
    </source>
</evidence>
<dbReference type="GO" id="GO:0005886">
    <property type="term" value="C:plasma membrane"/>
    <property type="evidence" value="ECO:0007669"/>
    <property type="project" value="UniProtKB-SubCell"/>
</dbReference>
<name>A0A1L3GHF1_SYNAC</name>
<evidence type="ECO:0000256" key="6">
    <source>
        <dbReference type="ARBA" id="ARBA00022679"/>
    </source>
</evidence>
<evidence type="ECO:0000256" key="14">
    <source>
        <dbReference type="ARBA" id="ARBA00032370"/>
    </source>
</evidence>
<dbReference type="OrthoDB" id="9768187at2"/>
<evidence type="ECO:0000256" key="21">
    <source>
        <dbReference type="SAM" id="Phobius"/>
    </source>
</evidence>
<evidence type="ECO:0000256" key="18">
    <source>
        <dbReference type="ARBA" id="ARBA00041418"/>
    </source>
</evidence>
<evidence type="ECO:0000256" key="12">
    <source>
        <dbReference type="ARBA" id="ARBA00023306"/>
    </source>
</evidence>
<gene>
    <name evidence="22" type="ORF">A7E75_10275</name>
</gene>
<dbReference type="GO" id="GO:0015648">
    <property type="term" value="F:lipid-linked peptidoglycan transporter activity"/>
    <property type="evidence" value="ECO:0007669"/>
    <property type="project" value="TreeGrafter"/>
</dbReference>
<evidence type="ECO:0000256" key="16">
    <source>
        <dbReference type="ARBA" id="ARBA00038053"/>
    </source>
</evidence>
<dbReference type="InterPro" id="IPR013437">
    <property type="entry name" value="FtsW"/>
</dbReference>
<evidence type="ECO:0000256" key="19">
    <source>
        <dbReference type="ARBA" id="ARBA00044770"/>
    </source>
</evidence>
<keyword evidence="6" id="KW-0808">Transferase</keyword>
<dbReference type="EC" id="2.4.99.28" evidence="19"/>
<dbReference type="GO" id="GO:0071555">
    <property type="term" value="P:cell wall organization"/>
    <property type="evidence" value="ECO:0007669"/>
    <property type="project" value="UniProtKB-KW"/>
</dbReference>
<dbReference type="GO" id="GO:0008955">
    <property type="term" value="F:peptidoglycan glycosyltransferase activity"/>
    <property type="evidence" value="ECO:0007669"/>
    <property type="project" value="UniProtKB-EC"/>
</dbReference>
<evidence type="ECO:0000256" key="3">
    <source>
        <dbReference type="ARBA" id="ARBA00022475"/>
    </source>
</evidence>
<accession>A0A1L3GHF1</accession>
<evidence type="ECO:0000256" key="4">
    <source>
        <dbReference type="ARBA" id="ARBA00022618"/>
    </source>
</evidence>
<organism evidence="22 23">
    <name type="scientific">Syntrophotalea acetylenica</name>
    <name type="common">Pelobacter acetylenicus</name>
    <dbReference type="NCBI Taxonomy" id="29542"/>
    <lineage>
        <taxon>Bacteria</taxon>
        <taxon>Pseudomonadati</taxon>
        <taxon>Thermodesulfobacteriota</taxon>
        <taxon>Desulfuromonadia</taxon>
        <taxon>Desulfuromonadales</taxon>
        <taxon>Syntrophotaleaceae</taxon>
        <taxon>Syntrophotalea</taxon>
    </lineage>
</organism>
<evidence type="ECO:0000256" key="5">
    <source>
        <dbReference type="ARBA" id="ARBA00022676"/>
    </source>
</evidence>
<evidence type="ECO:0000313" key="23">
    <source>
        <dbReference type="Proteomes" id="UP000182264"/>
    </source>
</evidence>
<feature type="transmembrane region" description="Helical" evidence="21">
    <location>
        <begin position="188"/>
        <end position="206"/>
    </location>
</feature>
<feature type="transmembrane region" description="Helical" evidence="21">
    <location>
        <begin position="339"/>
        <end position="360"/>
    </location>
</feature>
<dbReference type="EMBL" id="CP015518">
    <property type="protein sequence ID" value="APG25361.1"/>
    <property type="molecule type" value="Genomic_DNA"/>
</dbReference>
<comment type="similarity">
    <text evidence="16">Belongs to the SEDS family. FtsW subfamily.</text>
</comment>
<comment type="catalytic activity">
    <reaction evidence="20">
        <text>[GlcNAc-(1-&gt;4)-Mur2Ac(oyl-L-Ala-gamma-D-Glu-L-Lys-D-Ala-D-Ala)](n)-di-trans,octa-cis-undecaprenyl diphosphate + beta-D-GlcNAc-(1-&gt;4)-Mur2Ac(oyl-L-Ala-gamma-D-Glu-L-Lys-D-Ala-D-Ala)-di-trans,octa-cis-undecaprenyl diphosphate = [GlcNAc-(1-&gt;4)-Mur2Ac(oyl-L-Ala-gamma-D-Glu-L-Lys-D-Ala-D-Ala)](n+1)-di-trans,octa-cis-undecaprenyl diphosphate + di-trans,octa-cis-undecaprenyl diphosphate + H(+)</text>
        <dbReference type="Rhea" id="RHEA:23708"/>
        <dbReference type="Rhea" id="RHEA-COMP:9602"/>
        <dbReference type="Rhea" id="RHEA-COMP:9603"/>
        <dbReference type="ChEBI" id="CHEBI:15378"/>
        <dbReference type="ChEBI" id="CHEBI:58405"/>
        <dbReference type="ChEBI" id="CHEBI:60033"/>
        <dbReference type="ChEBI" id="CHEBI:78435"/>
        <dbReference type="EC" id="2.4.99.28"/>
    </reaction>
</comment>
<evidence type="ECO:0000256" key="20">
    <source>
        <dbReference type="ARBA" id="ARBA00049902"/>
    </source>
</evidence>
<feature type="transmembrane region" description="Helical" evidence="21">
    <location>
        <begin position="305"/>
        <end position="327"/>
    </location>
</feature>
<evidence type="ECO:0000256" key="9">
    <source>
        <dbReference type="ARBA" id="ARBA00022984"/>
    </source>
</evidence>
<keyword evidence="3" id="KW-1003">Cell membrane</keyword>
<proteinExistence type="inferred from homology"/>
<comment type="subcellular location">
    <subcellularLocation>
        <location evidence="1">Cell membrane</location>
        <topology evidence="1">Multi-pass membrane protein</topology>
    </subcellularLocation>
</comment>
<evidence type="ECO:0000256" key="2">
    <source>
        <dbReference type="ARBA" id="ARBA00004752"/>
    </source>
</evidence>
<evidence type="ECO:0000256" key="8">
    <source>
        <dbReference type="ARBA" id="ARBA00022960"/>
    </source>
</evidence>
<dbReference type="STRING" id="29542.A6070_04280"/>
<evidence type="ECO:0000313" key="22">
    <source>
        <dbReference type="EMBL" id="APG25361.1"/>
    </source>
</evidence>
<dbReference type="RefSeq" id="WP_072287212.1">
    <property type="nucleotide sequence ID" value="NZ_CP015455.1"/>
</dbReference>
<evidence type="ECO:0000256" key="10">
    <source>
        <dbReference type="ARBA" id="ARBA00022989"/>
    </source>
</evidence>
<keyword evidence="12" id="KW-0131">Cell cycle</keyword>
<feature type="transmembrane region" description="Helical" evidence="21">
    <location>
        <begin position="48"/>
        <end position="66"/>
    </location>
</feature>
<dbReference type="GO" id="GO:0032153">
    <property type="term" value="C:cell division site"/>
    <property type="evidence" value="ECO:0007669"/>
    <property type="project" value="TreeGrafter"/>
</dbReference>
<keyword evidence="10 21" id="KW-1133">Transmembrane helix</keyword>
<dbReference type="PANTHER" id="PTHR30474">
    <property type="entry name" value="CELL CYCLE PROTEIN"/>
    <property type="match status" value="1"/>
</dbReference>
<keyword evidence="9" id="KW-0573">Peptidoglycan synthesis</keyword>
<reference evidence="22 23" key="1">
    <citation type="journal article" date="2017" name="Genome Announc.">
        <title>Complete Genome Sequences of Two Acetylene-Fermenting Pelobacter acetylenicus Strains.</title>
        <authorList>
            <person name="Sutton J.M."/>
            <person name="Baesman S.M."/>
            <person name="Fierst J.L."/>
            <person name="Poret-Peterson A.T."/>
            <person name="Oremland R.S."/>
            <person name="Dunlap D.S."/>
            <person name="Akob D.M."/>
        </authorList>
    </citation>
    <scope>NUCLEOTIDE SEQUENCE [LARGE SCALE GENOMIC DNA]</scope>
    <source>
        <strain evidence="22 23">DSM 3247</strain>
    </source>
</reference>
<evidence type="ECO:0000256" key="7">
    <source>
        <dbReference type="ARBA" id="ARBA00022692"/>
    </source>
</evidence>
<dbReference type="GO" id="GO:0009252">
    <property type="term" value="P:peptidoglycan biosynthetic process"/>
    <property type="evidence" value="ECO:0007669"/>
    <property type="project" value="UniProtKB-KW"/>
</dbReference>
<keyword evidence="7 21" id="KW-0812">Transmembrane</keyword>
<keyword evidence="8" id="KW-0133">Cell shape</keyword>
<keyword evidence="13" id="KW-0961">Cell wall biogenesis/degradation</keyword>
<dbReference type="GO" id="GO:0051301">
    <property type="term" value="P:cell division"/>
    <property type="evidence" value="ECO:0007669"/>
    <property type="project" value="UniProtKB-KW"/>
</dbReference>
<sequence>MTERGGYDYWLLAVTAVLTAIGVLMVYSSSSIMAAEHYKDGFYFLKRQGAYALFGMLLLVGLMRCDYHRLRKFAALGLLVSTIGLALVLVPGIGSTAGGAARWIRIAGFTMQPSELAKLALVLFMAHSLARKPEKNLRTFKLGVLPYLVILGMMLLMLMLQPDLGSAMTMGAVAMGMMLIAGSCLRHLLLSILPALPALYVAIWRVDYRRRRMMAFMDPWKYPSDEGFQITQSLIAFANGGWKGQGLGQSQQKLFFLPEAHTDFIFSVVGEEAGFIGVLTIALLFLVLVWLGLRIAWMAPDDFGRYLAFGLTLLLGLEAFTNMAVVTSLLPTKGLALPFLSYGGSSLVASLVAVGILLNVSSQVKEGRA</sequence>
<evidence type="ECO:0000256" key="13">
    <source>
        <dbReference type="ARBA" id="ARBA00023316"/>
    </source>
</evidence>
<dbReference type="PANTHER" id="PTHR30474:SF2">
    <property type="entry name" value="PEPTIDOGLYCAN GLYCOSYLTRANSFERASE FTSW-RELATED"/>
    <property type="match status" value="1"/>
</dbReference>
<evidence type="ECO:0000256" key="1">
    <source>
        <dbReference type="ARBA" id="ARBA00004651"/>
    </source>
</evidence>
<dbReference type="Pfam" id="PF01098">
    <property type="entry name" value="FTSW_RODA_SPOVE"/>
    <property type="match status" value="1"/>
</dbReference>
<dbReference type="AlphaFoldDB" id="A0A1L3GHF1"/>
<evidence type="ECO:0000256" key="11">
    <source>
        <dbReference type="ARBA" id="ARBA00023136"/>
    </source>
</evidence>
<dbReference type="InterPro" id="IPR001182">
    <property type="entry name" value="FtsW/RodA"/>
</dbReference>
<feature type="transmembrane region" description="Helical" evidence="21">
    <location>
        <begin position="273"/>
        <end position="293"/>
    </location>
</feature>
<dbReference type="Proteomes" id="UP000182264">
    <property type="component" value="Chromosome"/>
</dbReference>
<feature type="transmembrane region" description="Helical" evidence="21">
    <location>
        <begin position="139"/>
        <end position="158"/>
    </location>
</feature>
<feature type="transmembrane region" description="Helical" evidence="21">
    <location>
        <begin position="73"/>
        <end position="94"/>
    </location>
</feature>
<feature type="transmembrane region" description="Helical" evidence="21">
    <location>
        <begin position="7"/>
        <end position="28"/>
    </location>
</feature>
<dbReference type="KEGG" id="pace:A6070_04280"/>
<keyword evidence="23" id="KW-1185">Reference proteome</keyword>
<evidence type="ECO:0000256" key="17">
    <source>
        <dbReference type="ARBA" id="ARBA00041185"/>
    </source>
</evidence>
<dbReference type="NCBIfam" id="TIGR02614">
    <property type="entry name" value="ftsW"/>
    <property type="match status" value="1"/>
</dbReference>